<evidence type="ECO:0000313" key="3">
    <source>
        <dbReference type="Proteomes" id="UP000593562"/>
    </source>
</evidence>
<reference evidence="2 3" key="1">
    <citation type="journal article" date="2020" name="Nat. Commun.">
        <title>Genome of Tripterygium wilfordii and identification of cytochrome P450 involved in triptolide biosynthesis.</title>
        <authorList>
            <person name="Tu L."/>
            <person name="Su P."/>
            <person name="Zhang Z."/>
            <person name="Gao L."/>
            <person name="Wang J."/>
            <person name="Hu T."/>
            <person name="Zhou J."/>
            <person name="Zhang Y."/>
            <person name="Zhao Y."/>
            <person name="Liu Y."/>
            <person name="Song Y."/>
            <person name="Tong Y."/>
            <person name="Lu Y."/>
            <person name="Yang J."/>
            <person name="Xu C."/>
            <person name="Jia M."/>
            <person name="Peters R.J."/>
            <person name="Huang L."/>
            <person name="Gao W."/>
        </authorList>
    </citation>
    <scope>NUCLEOTIDE SEQUENCE [LARGE SCALE GENOMIC DNA]</scope>
    <source>
        <strain evidence="3">cv. XIE 37</strain>
        <tissue evidence="2">Leaf</tissue>
    </source>
</reference>
<evidence type="ECO:0000256" key="1">
    <source>
        <dbReference type="SAM" id="MobiDB-lite"/>
    </source>
</evidence>
<protein>
    <submittedName>
        <fullName evidence="2">Pentatricopeptide repeat-containing protein</fullName>
    </submittedName>
</protein>
<sequence>MAEKLALSSSFEPTTASEVLLFQPDSPQNTAISPSPPMSPRLHDLLPPQTSNSQQPIVPKSLIPPFFISRNRTRIGKARDSNRGKPWSHHRLSTQGQRILQLLVDPSFDVSELNDVLLQLFEHHREEVIVKGGGMDCLTADVLGIIKGLGFN</sequence>
<evidence type="ECO:0000313" key="2">
    <source>
        <dbReference type="EMBL" id="KAF5731830.1"/>
    </source>
</evidence>
<dbReference type="Proteomes" id="UP000593562">
    <property type="component" value="Unassembled WGS sequence"/>
</dbReference>
<proteinExistence type="predicted"/>
<keyword evidence="3" id="KW-1185">Reference proteome</keyword>
<organism evidence="2 3">
    <name type="scientific">Tripterygium wilfordii</name>
    <name type="common">Thunder God vine</name>
    <dbReference type="NCBI Taxonomy" id="458696"/>
    <lineage>
        <taxon>Eukaryota</taxon>
        <taxon>Viridiplantae</taxon>
        <taxon>Streptophyta</taxon>
        <taxon>Embryophyta</taxon>
        <taxon>Tracheophyta</taxon>
        <taxon>Spermatophyta</taxon>
        <taxon>Magnoliopsida</taxon>
        <taxon>eudicotyledons</taxon>
        <taxon>Gunneridae</taxon>
        <taxon>Pentapetalae</taxon>
        <taxon>rosids</taxon>
        <taxon>fabids</taxon>
        <taxon>Celastrales</taxon>
        <taxon>Celastraceae</taxon>
        <taxon>Tripterygium</taxon>
    </lineage>
</organism>
<dbReference type="InParanoid" id="A0A7J7CCM2"/>
<name>A0A7J7CCM2_TRIWF</name>
<feature type="region of interest" description="Disordered" evidence="1">
    <location>
        <begin position="18"/>
        <end position="59"/>
    </location>
</feature>
<comment type="caution">
    <text evidence="2">The sequence shown here is derived from an EMBL/GenBank/DDBJ whole genome shotgun (WGS) entry which is preliminary data.</text>
</comment>
<gene>
    <name evidence="2" type="ORF">HS088_TW18G00515</name>
</gene>
<accession>A0A7J7CCM2</accession>
<dbReference type="EMBL" id="JAAARO010000018">
    <property type="protein sequence ID" value="KAF5731830.1"/>
    <property type="molecule type" value="Genomic_DNA"/>
</dbReference>
<dbReference type="AlphaFoldDB" id="A0A7J7CCM2"/>